<evidence type="ECO:0000313" key="2">
    <source>
        <dbReference type="Proteomes" id="UP000294114"/>
    </source>
</evidence>
<dbReference type="AlphaFoldDB" id="A0A4Q8BC02"/>
<sequence length="37" mass="4370">MQLTDFQFRRLERVLLDAVDGDRRPARRAVRNSIAAR</sequence>
<proteinExistence type="predicted"/>
<gene>
    <name evidence="1" type="ORF">EV384_3052</name>
</gene>
<evidence type="ECO:0000313" key="1">
    <source>
        <dbReference type="EMBL" id="RZU74579.1"/>
    </source>
</evidence>
<dbReference type="Proteomes" id="UP000294114">
    <property type="component" value="Unassembled WGS sequence"/>
</dbReference>
<comment type="caution">
    <text evidence="1">The sequence shown here is derived from an EMBL/GenBank/DDBJ whole genome shotgun (WGS) entry which is preliminary data.</text>
</comment>
<dbReference type="EMBL" id="SHLD01000001">
    <property type="protein sequence ID" value="RZU74579.1"/>
    <property type="molecule type" value="Genomic_DNA"/>
</dbReference>
<accession>A0A4Q8BC02</accession>
<keyword evidence="2" id="KW-1185">Reference proteome</keyword>
<name>A0A4Q8BC02_9ACTN</name>
<protein>
    <submittedName>
        <fullName evidence="1">Uncharacterized protein</fullName>
    </submittedName>
</protein>
<organism evidence="1 2">
    <name type="scientific">Micromonospora kangleipakensis</name>
    <dbReference type="NCBI Taxonomy" id="1077942"/>
    <lineage>
        <taxon>Bacteria</taxon>
        <taxon>Bacillati</taxon>
        <taxon>Actinomycetota</taxon>
        <taxon>Actinomycetes</taxon>
        <taxon>Micromonosporales</taxon>
        <taxon>Micromonosporaceae</taxon>
        <taxon>Micromonospora</taxon>
    </lineage>
</organism>
<reference evidence="1 2" key="1">
    <citation type="submission" date="2019-02" db="EMBL/GenBank/DDBJ databases">
        <title>Sequencing the genomes of 1000 actinobacteria strains.</title>
        <authorList>
            <person name="Klenk H.-P."/>
        </authorList>
    </citation>
    <scope>NUCLEOTIDE SEQUENCE [LARGE SCALE GENOMIC DNA]</scope>
    <source>
        <strain evidence="1 2">DSM 45612</strain>
    </source>
</reference>